<keyword evidence="9 11" id="KW-0057">Aromatic amino acid biosynthesis</keyword>
<keyword evidence="4 11" id="KW-0028">Amino-acid biosynthesis</keyword>
<keyword evidence="7 11" id="KW-0418">Kinase</keyword>
<evidence type="ECO:0000256" key="5">
    <source>
        <dbReference type="ARBA" id="ARBA00022679"/>
    </source>
</evidence>
<evidence type="ECO:0000256" key="4">
    <source>
        <dbReference type="ARBA" id="ARBA00022605"/>
    </source>
</evidence>
<protein>
    <recommendedName>
        <fullName evidence="3 11">Shikimate kinase</fullName>
        <shortName evidence="11">SK</shortName>
        <ecNumber evidence="3 11">2.7.1.71</ecNumber>
    </recommendedName>
</protein>
<dbReference type="Pfam" id="PF01202">
    <property type="entry name" value="SKI"/>
    <property type="match status" value="1"/>
</dbReference>
<evidence type="ECO:0000256" key="3">
    <source>
        <dbReference type="ARBA" id="ARBA00012154"/>
    </source>
</evidence>
<dbReference type="CDD" id="cd00464">
    <property type="entry name" value="SK"/>
    <property type="match status" value="1"/>
</dbReference>
<dbReference type="EC" id="2.7.1.71" evidence="3 11"/>
<feature type="binding site" evidence="11">
    <location>
        <position position="79"/>
    </location>
    <ligand>
        <name>substrate</name>
    </ligand>
</feature>
<dbReference type="RefSeq" id="WP_097000456.1">
    <property type="nucleotide sequence ID" value="NZ_OBEI01000005.1"/>
</dbReference>
<gene>
    <name evidence="11" type="primary">aroK</name>
    <name evidence="12" type="ORF">SAMN06265182_1279</name>
</gene>
<evidence type="ECO:0000256" key="10">
    <source>
        <dbReference type="ARBA" id="ARBA00048567"/>
    </source>
</evidence>
<proteinExistence type="inferred from homology"/>
<comment type="function">
    <text evidence="11">Catalyzes the specific phosphorylation of the 3-hydroxyl group of shikimic acid using ATP as a cosubstrate.</text>
</comment>
<dbReference type="InterPro" id="IPR031322">
    <property type="entry name" value="Shikimate/glucono_kinase"/>
</dbReference>
<keyword evidence="11" id="KW-0460">Magnesium</keyword>
<evidence type="ECO:0000256" key="7">
    <source>
        <dbReference type="ARBA" id="ARBA00022777"/>
    </source>
</evidence>
<dbReference type="HAMAP" id="MF_00109">
    <property type="entry name" value="Shikimate_kinase"/>
    <property type="match status" value="1"/>
</dbReference>
<comment type="caution">
    <text evidence="11">Lacks conserved residue(s) required for the propagation of feature annotation.</text>
</comment>
<dbReference type="GO" id="GO:0009073">
    <property type="term" value="P:aromatic amino acid family biosynthetic process"/>
    <property type="evidence" value="ECO:0007669"/>
    <property type="project" value="UniProtKB-KW"/>
</dbReference>
<evidence type="ECO:0000256" key="6">
    <source>
        <dbReference type="ARBA" id="ARBA00022741"/>
    </source>
</evidence>
<dbReference type="Proteomes" id="UP000219036">
    <property type="component" value="Unassembled WGS sequence"/>
</dbReference>
<dbReference type="AlphaFoldDB" id="A0A285NG31"/>
<keyword evidence="8 11" id="KW-0067">ATP-binding</keyword>
<feature type="binding site" evidence="11">
    <location>
        <position position="57"/>
    </location>
    <ligand>
        <name>substrate</name>
    </ligand>
</feature>
<dbReference type="GO" id="GO:0008652">
    <property type="term" value="P:amino acid biosynthetic process"/>
    <property type="evidence" value="ECO:0007669"/>
    <property type="project" value="UniProtKB-KW"/>
</dbReference>
<dbReference type="InterPro" id="IPR000623">
    <property type="entry name" value="Shikimate_kinase/TSH1"/>
</dbReference>
<dbReference type="UniPathway" id="UPA00053">
    <property type="reaction ID" value="UER00088"/>
</dbReference>
<dbReference type="PROSITE" id="PS01128">
    <property type="entry name" value="SHIKIMATE_KINASE"/>
    <property type="match status" value="1"/>
</dbReference>
<feature type="binding site" evidence="11">
    <location>
        <position position="15"/>
    </location>
    <ligand>
        <name>Mg(2+)</name>
        <dbReference type="ChEBI" id="CHEBI:18420"/>
    </ligand>
</feature>
<evidence type="ECO:0000256" key="1">
    <source>
        <dbReference type="ARBA" id="ARBA00004842"/>
    </source>
</evidence>
<sequence>MKNIYLVGFMGSGKSTVGKILAEKLKMRFTDIDQLIEKEEGKAIPQIFKEKGEKYFRELEKKMLEKIQEEKNLVVSTGGGLGADRENMEKMKKNGLVVWLDVSFEEILKRCEGDQNRPLLNQPVEKIKKLYDKRIPIYKLAHIHIKTDNKKPEEIAEEIIRNADIHRN</sequence>
<dbReference type="Gene3D" id="3.40.50.300">
    <property type="entry name" value="P-loop containing nucleotide triphosphate hydrolases"/>
    <property type="match status" value="1"/>
</dbReference>
<dbReference type="OrthoDB" id="9800332at2"/>
<dbReference type="PANTHER" id="PTHR21087">
    <property type="entry name" value="SHIKIMATE KINASE"/>
    <property type="match status" value="1"/>
</dbReference>
<evidence type="ECO:0000313" key="13">
    <source>
        <dbReference type="Proteomes" id="UP000219036"/>
    </source>
</evidence>
<feature type="binding site" evidence="11">
    <location>
        <position position="33"/>
    </location>
    <ligand>
        <name>substrate</name>
    </ligand>
</feature>
<evidence type="ECO:0000256" key="9">
    <source>
        <dbReference type="ARBA" id="ARBA00023141"/>
    </source>
</evidence>
<comment type="pathway">
    <text evidence="1 11">Metabolic intermediate biosynthesis; chorismate biosynthesis; chorismate from D-erythrose 4-phosphate and phosphoenolpyruvate: step 5/7.</text>
</comment>
<keyword evidence="13" id="KW-1185">Reference proteome</keyword>
<evidence type="ECO:0000313" key="12">
    <source>
        <dbReference type="EMBL" id="SNZ08430.1"/>
    </source>
</evidence>
<keyword evidence="11" id="KW-0963">Cytoplasm</keyword>
<accession>A0A285NG31</accession>
<feature type="binding site" evidence="11">
    <location>
        <position position="117"/>
    </location>
    <ligand>
        <name>ATP</name>
        <dbReference type="ChEBI" id="CHEBI:30616"/>
    </ligand>
</feature>
<feature type="binding site" evidence="11">
    <location>
        <position position="134"/>
    </location>
    <ligand>
        <name>substrate</name>
    </ligand>
</feature>
<dbReference type="InterPro" id="IPR023000">
    <property type="entry name" value="Shikimate_kinase_CS"/>
</dbReference>
<dbReference type="PRINTS" id="PR01100">
    <property type="entry name" value="SHIKIMTKNASE"/>
</dbReference>
<dbReference type="InterPro" id="IPR027417">
    <property type="entry name" value="P-loop_NTPase"/>
</dbReference>
<dbReference type="GO" id="GO:0000287">
    <property type="term" value="F:magnesium ion binding"/>
    <property type="evidence" value="ECO:0007669"/>
    <property type="project" value="UniProtKB-UniRule"/>
</dbReference>
<dbReference type="GO" id="GO:0004765">
    <property type="term" value="F:shikimate kinase activity"/>
    <property type="evidence" value="ECO:0007669"/>
    <property type="project" value="UniProtKB-UniRule"/>
</dbReference>
<organism evidence="12 13">
    <name type="scientific">Persephonella hydrogeniphila</name>
    <dbReference type="NCBI Taxonomy" id="198703"/>
    <lineage>
        <taxon>Bacteria</taxon>
        <taxon>Pseudomonadati</taxon>
        <taxon>Aquificota</taxon>
        <taxon>Aquificia</taxon>
        <taxon>Aquificales</taxon>
        <taxon>Hydrogenothermaceae</taxon>
        <taxon>Persephonella</taxon>
    </lineage>
</organism>
<name>A0A285NG31_9AQUI</name>
<keyword evidence="6 11" id="KW-0547">Nucleotide-binding</keyword>
<evidence type="ECO:0000256" key="8">
    <source>
        <dbReference type="ARBA" id="ARBA00022840"/>
    </source>
</evidence>
<feature type="binding site" evidence="11">
    <location>
        <begin position="11"/>
        <end position="16"/>
    </location>
    <ligand>
        <name>ATP</name>
        <dbReference type="ChEBI" id="CHEBI:30616"/>
    </ligand>
</feature>
<evidence type="ECO:0000256" key="2">
    <source>
        <dbReference type="ARBA" id="ARBA00006997"/>
    </source>
</evidence>
<comment type="subunit">
    <text evidence="11">Monomer.</text>
</comment>
<dbReference type="GO" id="GO:0005829">
    <property type="term" value="C:cytosol"/>
    <property type="evidence" value="ECO:0007669"/>
    <property type="project" value="TreeGrafter"/>
</dbReference>
<dbReference type="GO" id="GO:0009423">
    <property type="term" value="P:chorismate biosynthetic process"/>
    <property type="evidence" value="ECO:0007669"/>
    <property type="project" value="UniProtKB-UniRule"/>
</dbReference>
<reference evidence="13" key="1">
    <citation type="submission" date="2017-09" db="EMBL/GenBank/DDBJ databases">
        <authorList>
            <person name="Varghese N."/>
            <person name="Submissions S."/>
        </authorList>
    </citation>
    <scope>NUCLEOTIDE SEQUENCE [LARGE SCALE GENOMIC DNA]</scope>
    <source>
        <strain evidence="13">DSM 15103</strain>
    </source>
</reference>
<dbReference type="EMBL" id="OBEI01000005">
    <property type="protein sequence ID" value="SNZ08430.1"/>
    <property type="molecule type" value="Genomic_DNA"/>
</dbReference>
<comment type="catalytic activity">
    <reaction evidence="10 11">
        <text>shikimate + ATP = 3-phosphoshikimate + ADP + H(+)</text>
        <dbReference type="Rhea" id="RHEA:13121"/>
        <dbReference type="ChEBI" id="CHEBI:15378"/>
        <dbReference type="ChEBI" id="CHEBI:30616"/>
        <dbReference type="ChEBI" id="CHEBI:36208"/>
        <dbReference type="ChEBI" id="CHEBI:145989"/>
        <dbReference type="ChEBI" id="CHEBI:456216"/>
        <dbReference type="EC" id="2.7.1.71"/>
    </reaction>
</comment>
<comment type="subcellular location">
    <subcellularLocation>
        <location evidence="11">Cytoplasm</location>
    </subcellularLocation>
</comment>
<comment type="cofactor">
    <cofactor evidence="11">
        <name>Mg(2+)</name>
        <dbReference type="ChEBI" id="CHEBI:18420"/>
    </cofactor>
    <text evidence="11">Binds 1 Mg(2+) ion per subunit.</text>
</comment>
<keyword evidence="5 11" id="KW-0808">Transferase</keyword>
<keyword evidence="11" id="KW-0479">Metal-binding</keyword>
<dbReference type="GO" id="GO:0005524">
    <property type="term" value="F:ATP binding"/>
    <property type="evidence" value="ECO:0007669"/>
    <property type="project" value="UniProtKB-UniRule"/>
</dbReference>
<evidence type="ECO:0000256" key="11">
    <source>
        <dbReference type="HAMAP-Rule" id="MF_00109"/>
    </source>
</evidence>
<dbReference type="SUPFAM" id="SSF52540">
    <property type="entry name" value="P-loop containing nucleoside triphosphate hydrolases"/>
    <property type="match status" value="1"/>
</dbReference>
<dbReference type="PANTHER" id="PTHR21087:SF16">
    <property type="entry name" value="SHIKIMATE KINASE 1, CHLOROPLASTIC"/>
    <property type="match status" value="1"/>
</dbReference>
<comment type="similarity">
    <text evidence="2 11">Belongs to the shikimate kinase family.</text>
</comment>